<keyword evidence="3" id="KW-1185">Reference proteome</keyword>
<feature type="region of interest" description="Disordered" evidence="1">
    <location>
        <begin position="146"/>
        <end position="177"/>
    </location>
</feature>
<evidence type="ECO:0000313" key="3">
    <source>
        <dbReference type="Proteomes" id="UP001303889"/>
    </source>
</evidence>
<comment type="caution">
    <text evidence="2">The sequence shown here is derived from an EMBL/GenBank/DDBJ whole genome shotgun (WGS) entry which is preliminary data.</text>
</comment>
<dbReference type="EMBL" id="MU855917">
    <property type="protein sequence ID" value="KAK3898561.1"/>
    <property type="molecule type" value="Genomic_DNA"/>
</dbReference>
<feature type="compositionally biased region" description="Low complexity" evidence="1">
    <location>
        <begin position="222"/>
        <end position="232"/>
    </location>
</feature>
<dbReference type="Proteomes" id="UP001303889">
    <property type="component" value="Unassembled WGS sequence"/>
</dbReference>
<evidence type="ECO:0000313" key="2">
    <source>
        <dbReference type="EMBL" id="KAK3898561.1"/>
    </source>
</evidence>
<feature type="compositionally biased region" description="Gly residues" evidence="1">
    <location>
        <begin position="202"/>
        <end position="221"/>
    </location>
</feature>
<reference evidence="2" key="2">
    <citation type="submission" date="2023-05" db="EMBL/GenBank/DDBJ databases">
        <authorList>
            <consortium name="Lawrence Berkeley National Laboratory"/>
            <person name="Steindorff A."/>
            <person name="Hensen N."/>
            <person name="Bonometti L."/>
            <person name="Westerberg I."/>
            <person name="Brannstrom I.O."/>
            <person name="Guillou S."/>
            <person name="Cros-Aarteil S."/>
            <person name="Calhoun S."/>
            <person name="Haridas S."/>
            <person name="Kuo A."/>
            <person name="Mondo S."/>
            <person name="Pangilinan J."/>
            <person name="Riley R."/>
            <person name="Labutti K."/>
            <person name="Andreopoulos B."/>
            <person name="Lipzen A."/>
            <person name="Chen C."/>
            <person name="Yanf M."/>
            <person name="Daum C."/>
            <person name="Ng V."/>
            <person name="Clum A."/>
            <person name="Ohm R."/>
            <person name="Martin F."/>
            <person name="Silar P."/>
            <person name="Natvig D."/>
            <person name="Lalanne C."/>
            <person name="Gautier V."/>
            <person name="Ament-Velasquez S.L."/>
            <person name="Kruys A."/>
            <person name="Hutchinson M.I."/>
            <person name="Powell A.J."/>
            <person name="Barry K."/>
            <person name="Miller A.N."/>
            <person name="Grigoriev I.V."/>
            <person name="Debuchy R."/>
            <person name="Gladieux P."/>
            <person name="Thoren M.H."/>
            <person name="Johannesson H."/>
        </authorList>
    </citation>
    <scope>NUCLEOTIDE SEQUENCE</scope>
    <source>
        <strain evidence="2">CBS 103.79</strain>
    </source>
</reference>
<sequence length="264" mass="27871">MVHEDATTIPTPETDLGPDTPDPSYPLPPTTFYYNEHGEPIYTTGSSSTPFPPVIWPDPSGALPADLFLGLDLDMSMPLPMTLPMDFPTHDVSGAIEFLPYATPPPSTLPPSDTHYLGSNTLPLAMPSTTTAAAAPAGSVGMQWDLDPLAAWPSPPRPEVIHPAGDDGTESSHHPVKARKWMSQMNSLPNLDEEGMVPVEQGYGGLTGTGSSAGGGDGGGSSSQAAGAPQGRAGRKKKAKKDELMPYRGIVRGFQTLWQRDKGK</sequence>
<feature type="region of interest" description="Disordered" evidence="1">
    <location>
        <begin position="1"/>
        <end position="25"/>
    </location>
</feature>
<feature type="region of interest" description="Disordered" evidence="1">
    <location>
        <begin position="195"/>
        <end position="246"/>
    </location>
</feature>
<reference evidence="2" key="1">
    <citation type="journal article" date="2023" name="Mol. Phylogenet. Evol.">
        <title>Genome-scale phylogeny and comparative genomics of the fungal order Sordariales.</title>
        <authorList>
            <person name="Hensen N."/>
            <person name="Bonometti L."/>
            <person name="Westerberg I."/>
            <person name="Brannstrom I.O."/>
            <person name="Guillou S."/>
            <person name="Cros-Aarteil S."/>
            <person name="Calhoun S."/>
            <person name="Haridas S."/>
            <person name="Kuo A."/>
            <person name="Mondo S."/>
            <person name="Pangilinan J."/>
            <person name="Riley R."/>
            <person name="LaButti K."/>
            <person name="Andreopoulos B."/>
            <person name="Lipzen A."/>
            <person name="Chen C."/>
            <person name="Yan M."/>
            <person name="Daum C."/>
            <person name="Ng V."/>
            <person name="Clum A."/>
            <person name="Steindorff A."/>
            <person name="Ohm R.A."/>
            <person name="Martin F."/>
            <person name="Silar P."/>
            <person name="Natvig D.O."/>
            <person name="Lalanne C."/>
            <person name="Gautier V."/>
            <person name="Ament-Velasquez S.L."/>
            <person name="Kruys A."/>
            <person name="Hutchinson M.I."/>
            <person name="Powell A.J."/>
            <person name="Barry K."/>
            <person name="Miller A.N."/>
            <person name="Grigoriev I.V."/>
            <person name="Debuchy R."/>
            <person name="Gladieux P."/>
            <person name="Hiltunen Thoren M."/>
            <person name="Johannesson H."/>
        </authorList>
    </citation>
    <scope>NUCLEOTIDE SEQUENCE</scope>
    <source>
        <strain evidence="2">CBS 103.79</strain>
    </source>
</reference>
<proteinExistence type="predicted"/>
<organism evidence="2 3">
    <name type="scientific">Staphylotrichum tortipilum</name>
    <dbReference type="NCBI Taxonomy" id="2831512"/>
    <lineage>
        <taxon>Eukaryota</taxon>
        <taxon>Fungi</taxon>
        <taxon>Dikarya</taxon>
        <taxon>Ascomycota</taxon>
        <taxon>Pezizomycotina</taxon>
        <taxon>Sordariomycetes</taxon>
        <taxon>Sordariomycetidae</taxon>
        <taxon>Sordariales</taxon>
        <taxon>Chaetomiaceae</taxon>
        <taxon>Staphylotrichum</taxon>
    </lineage>
</organism>
<gene>
    <name evidence="2" type="ORF">C8A05DRAFT_37857</name>
</gene>
<accession>A0AAN6MCV1</accession>
<dbReference type="AlphaFoldDB" id="A0AAN6MCV1"/>
<name>A0AAN6MCV1_9PEZI</name>
<protein>
    <submittedName>
        <fullName evidence="2">Uncharacterized protein</fullName>
    </submittedName>
</protein>
<evidence type="ECO:0000256" key="1">
    <source>
        <dbReference type="SAM" id="MobiDB-lite"/>
    </source>
</evidence>